<feature type="domain" description="Integrase p58-like C-terminal" evidence="1">
    <location>
        <begin position="94"/>
        <end position="127"/>
    </location>
</feature>
<protein>
    <submittedName>
        <fullName evidence="2">Uncharacterized protein LOC114335822</fullName>
    </submittedName>
</protein>
<evidence type="ECO:0000313" key="2">
    <source>
        <dbReference type="RefSeq" id="XP_028141917.1"/>
    </source>
</evidence>
<gene>
    <name evidence="2" type="primary">LOC114335822</name>
</gene>
<name>A0A6P7G4H7_DIAVI</name>
<dbReference type="InterPro" id="IPR054465">
    <property type="entry name" value="Integrase_p58-like_C"/>
</dbReference>
<accession>A0A6P7G4H7</accession>
<organism evidence="2">
    <name type="scientific">Diabrotica virgifera virgifera</name>
    <name type="common">western corn rootworm</name>
    <dbReference type="NCBI Taxonomy" id="50390"/>
    <lineage>
        <taxon>Eukaryota</taxon>
        <taxon>Metazoa</taxon>
        <taxon>Ecdysozoa</taxon>
        <taxon>Arthropoda</taxon>
        <taxon>Hexapoda</taxon>
        <taxon>Insecta</taxon>
        <taxon>Pterygota</taxon>
        <taxon>Neoptera</taxon>
        <taxon>Endopterygota</taxon>
        <taxon>Coleoptera</taxon>
        <taxon>Polyphaga</taxon>
        <taxon>Cucujiformia</taxon>
        <taxon>Chrysomeloidea</taxon>
        <taxon>Chrysomelidae</taxon>
        <taxon>Galerucinae</taxon>
        <taxon>Diabroticina</taxon>
        <taxon>Diabroticites</taxon>
        <taxon>Diabrotica</taxon>
    </lineage>
</organism>
<evidence type="ECO:0000259" key="1">
    <source>
        <dbReference type="Pfam" id="PF22938"/>
    </source>
</evidence>
<reference evidence="2" key="1">
    <citation type="submission" date="2025-08" db="UniProtKB">
        <authorList>
            <consortium name="RefSeq"/>
        </authorList>
    </citation>
    <scope>IDENTIFICATION</scope>
    <source>
        <tissue evidence="2">Whole insect</tissue>
    </source>
</reference>
<dbReference type="InParanoid" id="A0A6P7G4H7"/>
<dbReference type="AlphaFoldDB" id="A0A6P7G4H7"/>
<proteinExistence type="predicted"/>
<sequence length="167" mass="19712">MLGIEVRLPCDLEFGCRPSEEHVAGEEYVDRLKLRMNNIHELARKHIQIASDRMKDQHDSRCKNESFEVGDLDWLYNPQRRRALCPKLQRQWEGPYEVKKKINDVKYRIKKLPNGKPKGIHINRLAPYAELKATRNQFRVVPVMKYLHTMGLFYREIATDLRGLEPG</sequence>
<dbReference type="RefSeq" id="XP_028141917.1">
    <property type="nucleotide sequence ID" value="XM_028286116.1"/>
</dbReference>
<dbReference type="Pfam" id="PF22938">
    <property type="entry name" value="Integrase_p58_C"/>
    <property type="match status" value="1"/>
</dbReference>